<protein>
    <submittedName>
        <fullName evidence="1">Uncharacterized protein</fullName>
    </submittedName>
</protein>
<reference evidence="1" key="1">
    <citation type="submission" date="2014-11" db="EMBL/GenBank/DDBJ databases">
        <authorList>
            <person name="Amaro Gonzalez C."/>
        </authorList>
    </citation>
    <scope>NUCLEOTIDE SEQUENCE</scope>
</reference>
<organism evidence="1">
    <name type="scientific">Anguilla anguilla</name>
    <name type="common">European freshwater eel</name>
    <name type="synonym">Muraena anguilla</name>
    <dbReference type="NCBI Taxonomy" id="7936"/>
    <lineage>
        <taxon>Eukaryota</taxon>
        <taxon>Metazoa</taxon>
        <taxon>Chordata</taxon>
        <taxon>Craniata</taxon>
        <taxon>Vertebrata</taxon>
        <taxon>Euteleostomi</taxon>
        <taxon>Actinopterygii</taxon>
        <taxon>Neopterygii</taxon>
        <taxon>Teleostei</taxon>
        <taxon>Anguilliformes</taxon>
        <taxon>Anguillidae</taxon>
        <taxon>Anguilla</taxon>
    </lineage>
</organism>
<reference evidence="1" key="2">
    <citation type="journal article" date="2015" name="Fish Shellfish Immunol.">
        <title>Early steps in the European eel (Anguilla anguilla)-Vibrio vulnificus interaction in the gills: Role of the RtxA13 toxin.</title>
        <authorList>
            <person name="Callol A."/>
            <person name="Pajuelo D."/>
            <person name="Ebbesson L."/>
            <person name="Teles M."/>
            <person name="MacKenzie S."/>
            <person name="Amaro C."/>
        </authorList>
    </citation>
    <scope>NUCLEOTIDE SEQUENCE</scope>
</reference>
<evidence type="ECO:0000313" key="1">
    <source>
        <dbReference type="EMBL" id="JAH13085.1"/>
    </source>
</evidence>
<accession>A0A0E9Q9R8</accession>
<dbReference type="AlphaFoldDB" id="A0A0E9Q9R8"/>
<dbReference type="EMBL" id="GBXM01095492">
    <property type="protein sequence ID" value="JAH13085.1"/>
    <property type="molecule type" value="Transcribed_RNA"/>
</dbReference>
<name>A0A0E9Q9R8_ANGAN</name>
<proteinExistence type="predicted"/>
<sequence>MYFIGSIVFLSLYDCVLYGPQF</sequence>